<reference evidence="1" key="1">
    <citation type="submission" date="2019-05" db="EMBL/GenBank/DDBJ databases">
        <title>The de novo reference genome and transcriptome assemblies of the wild tomato species Solanum chilense.</title>
        <authorList>
            <person name="Stam R."/>
            <person name="Nosenko T."/>
            <person name="Hoerger A.C."/>
            <person name="Stephan W."/>
            <person name="Seidel M.A."/>
            <person name="Kuhn J.M.M."/>
            <person name="Haberer G."/>
            <person name="Tellier A."/>
        </authorList>
    </citation>
    <scope>NUCLEOTIDE SEQUENCE</scope>
    <source>
        <tissue evidence="1">Mature leaves</tissue>
    </source>
</reference>
<proteinExistence type="predicted"/>
<sequence>MSSNNLPFNTPFTFTGENYQIWSVNMQAILEAYELWETVTEDKPLDVVPANPTLAQIKFNNQEKAKKSKAKFFMQNAVADTFLYKIMACKTAKEAWD</sequence>
<dbReference type="PANTHER" id="PTHR35317:SF10">
    <property type="entry name" value="RNA-DIRECTED DNA POLYMERASE"/>
    <property type="match status" value="1"/>
</dbReference>
<dbReference type="PANTHER" id="PTHR35317">
    <property type="entry name" value="OS04G0629600 PROTEIN"/>
    <property type="match status" value="1"/>
</dbReference>
<dbReference type="AlphaFoldDB" id="A0A6N2BB70"/>
<dbReference type="EMBL" id="RXGB01003767">
    <property type="protein sequence ID" value="TMW91294.1"/>
    <property type="molecule type" value="Genomic_DNA"/>
</dbReference>
<evidence type="ECO:0000313" key="1">
    <source>
        <dbReference type="EMBL" id="TMW91294.1"/>
    </source>
</evidence>
<protein>
    <submittedName>
        <fullName evidence="1">Uncharacterized protein</fullName>
    </submittedName>
</protein>
<accession>A0A6N2BB70</accession>
<gene>
    <name evidence="1" type="ORF">EJD97_014519</name>
</gene>
<comment type="caution">
    <text evidence="1">The sequence shown here is derived from an EMBL/GenBank/DDBJ whole genome shotgun (WGS) entry which is preliminary data.</text>
</comment>
<organism evidence="1">
    <name type="scientific">Solanum chilense</name>
    <name type="common">Tomato</name>
    <name type="synonym">Lycopersicon chilense</name>
    <dbReference type="NCBI Taxonomy" id="4083"/>
    <lineage>
        <taxon>Eukaryota</taxon>
        <taxon>Viridiplantae</taxon>
        <taxon>Streptophyta</taxon>
        <taxon>Embryophyta</taxon>
        <taxon>Tracheophyta</taxon>
        <taxon>Spermatophyta</taxon>
        <taxon>Magnoliopsida</taxon>
        <taxon>eudicotyledons</taxon>
        <taxon>Gunneridae</taxon>
        <taxon>Pentapetalae</taxon>
        <taxon>asterids</taxon>
        <taxon>lamiids</taxon>
        <taxon>Solanales</taxon>
        <taxon>Solanaceae</taxon>
        <taxon>Solanoideae</taxon>
        <taxon>Solaneae</taxon>
        <taxon>Solanum</taxon>
        <taxon>Solanum subgen. Lycopersicon</taxon>
    </lineage>
</organism>
<dbReference type="Pfam" id="PF14223">
    <property type="entry name" value="Retrotran_gag_2"/>
    <property type="match status" value="1"/>
</dbReference>
<feature type="non-terminal residue" evidence="1">
    <location>
        <position position="97"/>
    </location>
</feature>
<name>A0A6N2BB70_SOLCI</name>